<keyword evidence="3 6" id="KW-0812">Transmembrane</keyword>
<dbReference type="STRING" id="29655.A0A0K9PRV6"/>
<comment type="similarity">
    <text evidence="2 6">Belongs to the CTL (choline transporter-like) family.</text>
</comment>
<evidence type="ECO:0000256" key="2">
    <source>
        <dbReference type="ARBA" id="ARBA00007168"/>
    </source>
</evidence>
<dbReference type="Proteomes" id="UP000036987">
    <property type="component" value="Unassembled WGS sequence"/>
</dbReference>
<organism evidence="7 8">
    <name type="scientific">Zostera marina</name>
    <name type="common">Eelgrass</name>
    <dbReference type="NCBI Taxonomy" id="29655"/>
    <lineage>
        <taxon>Eukaryota</taxon>
        <taxon>Viridiplantae</taxon>
        <taxon>Streptophyta</taxon>
        <taxon>Embryophyta</taxon>
        <taxon>Tracheophyta</taxon>
        <taxon>Spermatophyta</taxon>
        <taxon>Magnoliopsida</taxon>
        <taxon>Liliopsida</taxon>
        <taxon>Zosteraceae</taxon>
        <taxon>Zostera</taxon>
    </lineage>
</organism>
<evidence type="ECO:0000313" key="7">
    <source>
        <dbReference type="EMBL" id="KMZ71706.1"/>
    </source>
</evidence>
<evidence type="ECO:0000256" key="1">
    <source>
        <dbReference type="ARBA" id="ARBA00004141"/>
    </source>
</evidence>
<dbReference type="OMA" id="CLAYLEW"/>
<dbReference type="EMBL" id="LFYR01000664">
    <property type="protein sequence ID" value="KMZ71706.1"/>
    <property type="molecule type" value="Genomic_DNA"/>
</dbReference>
<gene>
    <name evidence="7" type="ORF">ZOSMA_177G00340</name>
</gene>
<feature type="transmembrane region" description="Helical" evidence="6">
    <location>
        <begin position="6"/>
        <end position="26"/>
    </location>
</feature>
<sequence length="242" mass="27145">MSHRTRFDALYITFLLLSLYWIMHVIRNMIHVAVSHIAYIHFTYGITGFNAAQAFIKVYRRSMGSICCGSLLAPAIIVFRCMARTLKLLAGDNDEFMFSCASCYMIISDKLVACGNRWGYVHVGTHQRSFFKASQYAWGKFVETGMVNVIDTDLTSSFCFICGVTGGMISALLGGIWTTIVDKSYTATISINAFLIGYFMIRVTMALPQACVSAYYVAYSDNPHNPRLHNFIPGRIRELNAP</sequence>
<dbReference type="PANTHER" id="PTHR12385">
    <property type="entry name" value="CHOLINE TRANSPORTER-LIKE (SLC FAMILY 44)"/>
    <property type="match status" value="1"/>
</dbReference>
<evidence type="ECO:0000256" key="6">
    <source>
        <dbReference type="RuleBase" id="RU368066"/>
    </source>
</evidence>
<keyword evidence="5 6" id="KW-0472">Membrane</keyword>
<feature type="transmembrane region" description="Helical" evidence="6">
    <location>
        <begin position="158"/>
        <end position="178"/>
    </location>
</feature>
<evidence type="ECO:0000256" key="5">
    <source>
        <dbReference type="ARBA" id="ARBA00023136"/>
    </source>
</evidence>
<dbReference type="AlphaFoldDB" id="A0A0K9PRV6"/>
<comment type="caution">
    <text evidence="7">The sequence shown here is derived from an EMBL/GenBank/DDBJ whole genome shotgun (WGS) entry which is preliminary data.</text>
</comment>
<evidence type="ECO:0000313" key="8">
    <source>
        <dbReference type="Proteomes" id="UP000036987"/>
    </source>
</evidence>
<proteinExistence type="inferred from homology"/>
<dbReference type="OrthoDB" id="44736at2759"/>
<dbReference type="PANTHER" id="PTHR12385:SF84">
    <property type="entry name" value="CHOLINE TRANSPORTER-LIKE PROTEIN"/>
    <property type="match status" value="1"/>
</dbReference>
<reference evidence="8" key="1">
    <citation type="journal article" date="2016" name="Nature">
        <title>The genome of the seagrass Zostera marina reveals angiosperm adaptation to the sea.</title>
        <authorList>
            <person name="Olsen J.L."/>
            <person name="Rouze P."/>
            <person name="Verhelst B."/>
            <person name="Lin Y.-C."/>
            <person name="Bayer T."/>
            <person name="Collen J."/>
            <person name="Dattolo E."/>
            <person name="De Paoli E."/>
            <person name="Dittami S."/>
            <person name="Maumus F."/>
            <person name="Michel G."/>
            <person name="Kersting A."/>
            <person name="Lauritano C."/>
            <person name="Lohaus R."/>
            <person name="Toepel M."/>
            <person name="Tonon T."/>
            <person name="Vanneste K."/>
            <person name="Amirebrahimi M."/>
            <person name="Brakel J."/>
            <person name="Bostroem C."/>
            <person name="Chovatia M."/>
            <person name="Grimwood J."/>
            <person name="Jenkins J.W."/>
            <person name="Jueterbock A."/>
            <person name="Mraz A."/>
            <person name="Stam W.T."/>
            <person name="Tice H."/>
            <person name="Bornberg-Bauer E."/>
            <person name="Green P.J."/>
            <person name="Pearson G.A."/>
            <person name="Procaccini G."/>
            <person name="Duarte C.M."/>
            <person name="Schmutz J."/>
            <person name="Reusch T.B.H."/>
            <person name="Van de Peer Y."/>
        </authorList>
    </citation>
    <scope>NUCLEOTIDE SEQUENCE [LARGE SCALE GENOMIC DNA]</scope>
    <source>
        <strain evidence="8">cv. Finnish</strain>
    </source>
</reference>
<comment type="caution">
    <text evidence="6">Lacks conserved residue(s) required for the propagation of feature annotation.</text>
</comment>
<comment type="subcellular location">
    <subcellularLocation>
        <location evidence="6">Cell membrane</location>
        <topology evidence="6">Multi-pass membrane protein</topology>
    </subcellularLocation>
    <subcellularLocation>
        <location evidence="1">Membrane</location>
        <topology evidence="1">Multi-pass membrane protein</topology>
    </subcellularLocation>
</comment>
<evidence type="ECO:0000256" key="3">
    <source>
        <dbReference type="ARBA" id="ARBA00022692"/>
    </source>
</evidence>
<dbReference type="Pfam" id="PF04515">
    <property type="entry name" value="Choline_transpo"/>
    <property type="match status" value="1"/>
</dbReference>
<accession>A0A0K9PRV6</accession>
<dbReference type="GO" id="GO:0005886">
    <property type="term" value="C:plasma membrane"/>
    <property type="evidence" value="ECO:0007669"/>
    <property type="project" value="UniProtKB-SubCell"/>
</dbReference>
<dbReference type="GO" id="GO:0022857">
    <property type="term" value="F:transmembrane transporter activity"/>
    <property type="evidence" value="ECO:0007669"/>
    <property type="project" value="UniProtKB-UniRule"/>
</dbReference>
<protein>
    <recommendedName>
        <fullName evidence="6">Choline transporter-like protein</fullName>
    </recommendedName>
</protein>
<keyword evidence="4 6" id="KW-1133">Transmembrane helix</keyword>
<feature type="transmembrane region" description="Helical" evidence="6">
    <location>
        <begin position="38"/>
        <end position="56"/>
    </location>
</feature>
<keyword evidence="8" id="KW-1185">Reference proteome</keyword>
<comment type="function">
    <text evidence="6">Choline transporter.</text>
</comment>
<dbReference type="InterPro" id="IPR007603">
    <property type="entry name" value="Choline_transptr-like"/>
</dbReference>
<evidence type="ECO:0000256" key="4">
    <source>
        <dbReference type="ARBA" id="ARBA00022989"/>
    </source>
</evidence>
<name>A0A0K9PRV6_ZOSMR</name>